<dbReference type="RefSeq" id="WP_126262893.1">
    <property type="nucleotide sequence ID" value="NZ_PQZD01000003.1"/>
</dbReference>
<evidence type="ECO:0000313" key="2">
    <source>
        <dbReference type="Proteomes" id="UP000287197"/>
    </source>
</evidence>
<protein>
    <submittedName>
        <fullName evidence="1">Uncharacterized protein</fullName>
    </submittedName>
</protein>
<reference evidence="1" key="2">
    <citation type="journal article" date="2019" name="Appl. Environ. Microbiol.">
        <title>Population genetics and characterization of Campylobacter jejuni isolates in western jackdaws and game birds in Finland.</title>
        <authorList>
            <person name="Kovanen S."/>
            <person name="Rossi M."/>
            <person name="Pohja-Mykra M."/>
            <person name="Nieminen T."/>
            <person name="Raunio-Saarnisto M."/>
            <person name="Sauvala M."/>
            <person name="Fredriksson-Ahomaa M."/>
            <person name="Hanninen M.L."/>
            <person name="Kivisto R."/>
        </authorList>
    </citation>
    <scope>NUCLEOTIDE SEQUENCE</scope>
    <source>
        <strain evidence="1">SO-26</strain>
    </source>
</reference>
<accession>A0AAX1Z5X8</accession>
<dbReference type="Proteomes" id="UP000287197">
    <property type="component" value="Unassembled WGS sequence"/>
</dbReference>
<proteinExistence type="predicted"/>
<dbReference type="AlphaFoldDB" id="A0AAX1Z5X8"/>
<evidence type="ECO:0000313" key="1">
    <source>
        <dbReference type="EMBL" id="RTI48591.1"/>
    </source>
</evidence>
<dbReference type="EMBL" id="PQZD01000003">
    <property type="protein sequence ID" value="RTI48591.1"/>
    <property type="molecule type" value="Genomic_DNA"/>
</dbReference>
<reference evidence="1" key="1">
    <citation type="submission" date="2018-01" db="EMBL/GenBank/DDBJ databases">
        <authorList>
            <person name="Kovanen S."/>
            <person name="Nieminen T."/>
            <person name="Pohja-Mykra M."/>
            <person name="Raunio-Saarnisto M."/>
            <person name="Sauvala M."/>
            <person name="Fredriksson-Ahomaa M."/>
            <person name="Hanninen M.-L."/>
            <person name="Kivisto R."/>
        </authorList>
    </citation>
    <scope>NUCLEOTIDE SEQUENCE</scope>
    <source>
        <strain evidence="1">SO-26</strain>
    </source>
</reference>
<gene>
    <name evidence="1" type="ORF">C3I27_04000</name>
</gene>
<name>A0AAX1Z5X8_CAMJU</name>
<sequence>MEIKILIDDSLKVYESLPEELIKISSWNDDFIFTGSRILAGNPSMVFTYNEYNKNKNKEYFKEGKRIEFNNYIIVSPAYFEHKSSIESFFIKEKIPLRLIDFKDLKNFILNPTNSRIKLTQIKEYEEELSIFEELFNIFMQGKSDSTRWVCREVPIMNTGKLEHILNKFNYDEIPISAREAHFQPKCYHASKFTTEMRIVSLLEE</sequence>
<organism evidence="1 2">
    <name type="scientific">Campylobacter jejuni</name>
    <dbReference type="NCBI Taxonomy" id="197"/>
    <lineage>
        <taxon>Bacteria</taxon>
        <taxon>Pseudomonadati</taxon>
        <taxon>Campylobacterota</taxon>
        <taxon>Epsilonproteobacteria</taxon>
        <taxon>Campylobacterales</taxon>
        <taxon>Campylobacteraceae</taxon>
        <taxon>Campylobacter</taxon>
    </lineage>
</organism>
<comment type="caution">
    <text evidence="1">The sequence shown here is derived from an EMBL/GenBank/DDBJ whole genome shotgun (WGS) entry which is preliminary data.</text>
</comment>